<sequence length="175" mass="20110">MLRRRVKGTRSEREINLEWESESESESKGERKSKLKKTNHIAGAQKKSENENGPNLVQRCTQWFVSHRCFCKLTQPKPSRFRVASLFSLFSQALSSSAVSFSFPLAYFHPFMHSNSFCSLRSRSSFSLCIAPTSNHVFFVHFSPLHQFILISVAEAKPWFVSVFDTLCVCFLMNT</sequence>
<name>A0AAN9EV46_CLITE</name>
<evidence type="ECO:0000313" key="3">
    <source>
        <dbReference type="Proteomes" id="UP001359559"/>
    </source>
</evidence>
<dbReference type="EMBL" id="JAYKXN010000008">
    <property type="protein sequence ID" value="KAK7263713.1"/>
    <property type="molecule type" value="Genomic_DNA"/>
</dbReference>
<reference evidence="2 3" key="1">
    <citation type="submission" date="2024-01" db="EMBL/GenBank/DDBJ databases">
        <title>The genomes of 5 underutilized Papilionoideae crops provide insights into root nodulation and disease resistance.</title>
        <authorList>
            <person name="Yuan L."/>
        </authorList>
    </citation>
    <scope>NUCLEOTIDE SEQUENCE [LARGE SCALE GENOMIC DNA]</scope>
    <source>
        <strain evidence="2">LY-2023</strain>
        <tissue evidence="2">Leaf</tissue>
    </source>
</reference>
<dbReference type="Proteomes" id="UP001359559">
    <property type="component" value="Unassembled WGS sequence"/>
</dbReference>
<proteinExistence type="predicted"/>
<feature type="region of interest" description="Disordered" evidence="1">
    <location>
        <begin position="18"/>
        <end position="53"/>
    </location>
</feature>
<keyword evidence="3" id="KW-1185">Reference proteome</keyword>
<gene>
    <name evidence="2" type="ORF">RJT34_31307</name>
</gene>
<evidence type="ECO:0000256" key="1">
    <source>
        <dbReference type="SAM" id="MobiDB-lite"/>
    </source>
</evidence>
<dbReference type="AlphaFoldDB" id="A0AAN9EV46"/>
<protein>
    <submittedName>
        <fullName evidence="2">Uncharacterized protein</fullName>
    </submittedName>
</protein>
<accession>A0AAN9EV46</accession>
<organism evidence="2 3">
    <name type="scientific">Clitoria ternatea</name>
    <name type="common">Butterfly pea</name>
    <dbReference type="NCBI Taxonomy" id="43366"/>
    <lineage>
        <taxon>Eukaryota</taxon>
        <taxon>Viridiplantae</taxon>
        <taxon>Streptophyta</taxon>
        <taxon>Embryophyta</taxon>
        <taxon>Tracheophyta</taxon>
        <taxon>Spermatophyta</taxon>
        <taxon>Magnoliopsida</taxon>
        <taxon>eudicotyledons</taxon>
        <taxon>Gunneridae</taxon>
        <taxon>Pentapetalae</taxon>
        <taxon>rosids</taxon>
        <taxon>fabids</taxon>
        <taxon>Fabales</taxon>
        <taxon>Fabaceae</taxon>
        <taxon>Papilionoideae</taxon>
        <taxon>50 kb inversion clade</taxon>
        <taxon>NPAAA clade</taxon>
        <taxon>indigoferoid/millettioid clade</taxon>
        <taxon>Phaseoleae</taxon>
        <taxon>Clitoria</taxon>
    </lineage>
</organism>
<comment type="caution">
    <text evidence="2">The sequence shown here is derived from an EMBL/GenBank/DDBJ whole genome shotgun (WGS) entry which is preliminary data.</text>
</comment>
<evidence type="ECO:0000313" key="2">
    <source>
        <dbReference type="EMBL" id="KAK7263713.1"/>
    </source>
</evidence>